<evidence type="ECO:0000313" key="3">
    <source>
        <dbReference type="Proteomes" id="UP000510822"/>
    </source>
</evidence>
<gene>
    <name evidence="2" type="ORF">HZU75_16610</name>
</gene>
<dbReference type="Proteomes" id="UP000510822">
    <property type="component" value="Chromosome"/>
</dbReference>
<dbReference type="AlphaFoldDB" id="A0A7D5VCV2"/>
<dbReference type="InterPro" id="IPR010982">
    <property type="entry name" value="Lambda_DNA-bd_dom_sf"/>
</dbReference>
<evidence type="ECO:0000259" key="1">
    <source>
        <dbReference type="PROSITE" id="PS50943"/>
    </source>
</evidence>
<dbReference type="InterPro" id="IPR001387">
    <property type="entry name" value="Cro/C1-type_HTH"/>
</dbReference>
<protein>
    <recommendedName>
        <fullName evidence="1">HTH cro/C1-type domain-containing protein</fullName>
    </recommendedName>
</protein>
<dbReference type="RefSeq" id="WP_180307084.1">
    <property type="nucleotide sequence ID" value="NZ_CP058952.1"/>
</dbReference>
<dbReference type="InterPro" id="IPR021096">
    <property type="entry name" value="Vibrio_phage_VSK_Orf152"/>
</dbReference>
<dbReference type="SUPFAM" id="SSF47413">
    <property type="entry name" value="lambda repressor-like DNA-binding domains"/>
    <property type="match status" value="1"/>
</dbReference>
<dbReference type="CDD" id="cd00093">
    <property type="entry name" value="HTH_XRE"/>
    <property type="match status" value="1"/>
</dbReference>
<feature type="domain" description="HTH cro/C1-type" evidence="1">
    <location>
        <begin position="21"/>
        <end position="63"/>
    </location>
</feature>
<dbReference type="Pfam" id="PF12472">
    <property type="entry name" value="DUF3693"/>
    <property type="match status" value="1"/>
</dbReference>
<dbReference type="Gene3D" id="1.10.260.40">
    <property type="entry name" value="lambda repressor-like DNA-binding domains"/>
    <property type="match status" value="1"/>
</dbReference>
<reference evidence="2 3" key="1">
    <citation type="journal article" date="2016" name="Int. J. Syst. Evol. Microbiol.">
        <title>Chitinibacter fontanus sp. nov., isolated from a spring.</title>
        <authorList>
            <person name="Sheu S.Y."/>
            <person name="Li Y.S."/>
            <person name="Young C.C."/>
            <person name="Chen W.M."/>
        </authorList>
    </citation>
    <scope>NUCLEOTIDE SEQUENCE [LARGE SCALE GENOMIC DNA]</scope>
    <source>
        <strain evidence="2 3">STM-7</strain>
    </source>
</reference>
<keyword evidence="3" id="KW-1185">Reference proteome</keyword>
<dbReference type="PROSITE" id="PS50943">
    <property type="entry name" value="HTH_CROC1"/>
    <property type="match status" value="1"/>
</dbReference>
<name>A0A7D5VCV2_9NEIS</name>
<accession>A0A7D5VCV2</accession>
<evidence type="ECO:0000313" key="2">
    <source>
        <dbReference type="EMBL" id="QLI83013.1"/>
    </source>
</evidence>
<dbReference type="EMBL" id="CP058952">
    <property type="protein sequence ID" value="QLI83013.1"/>
    <property type="molecule type" value="Genomic_DNA"/>
</dbReference>
<organism evidence="2 3">
    <name type="scientific">Chitinibacter fontanus</name>
    <dbReference type="NCBI Taxonomy" id="1737446"/>
    <lineage>
        <taxon>Bacteria</taxon>
        <taxon>Pseudomonadati</taxon>
        <taxon>Pseudomonadota</taxon>
        <taxon>Betaproteobacteria</taxon>
        <taxon>Neisseriales</taxon>
        <taxon>Chitinibacteraceae</taxon>
        <taxon>Chitinibacter</taxon>
    </lineage>
</organism>
<dbReference type="GO" id="GO:0003677">
    <property type="term" value="F:DNA binding"/>
    <property type="evidence" value="ECO:0007669"/>
    <property type="project" value="InterPro"/>
</dbReference>
<sequence>MKNINEIVDAALVKIGKDSDRQLSIYMGVSPQTISNWRSHRNAPDSYALMELQKILGIDAREILAIIEAERAKTEERRSYWEEIKAGFSKSGTSIAVAIALATMMTASPRPSEAAVRNEGKTDLKSVYYVKKESFRNCCRN</sequence>
<proteinExistence type="predicted"/>
<dbReference type="KEGG" id="cfon:HZU75_16610"/>